<reference evidence="4 5" key="1">
    <citation type="submission" date="2020-07" db="EMBL/GenBank/DDBJ databases">
        <title>Sequencing the genomes of 1000 actinobacteria strains.</title>
        <authorList>
            <person name="Klenk H.-P."/>
        </authorList>
    </citation>
    <scope>NUCLEOTIDE SEQUENCE [LARGE SCALE GENOMIC DNA]</scope>
    <source>
        <strain evidence="4 5">DSM 24723</strain>
    </source>
</reference>
<dbReference type="InterPro" id="IPR044651">
    <property type="entry name" value="OTSB-like"/>
</dbReference>
<dbReference type="Gene3D" id="3.30.70.1020">
    <property type="entry name" value="Trehalose-6-phosphate phosphatase related protein, domain 2"/>
    <property type="match status" value="1"/>
</dbReference>
<dbReference type="EMBL" id="JACBZX010000001">
    <property type="protein sequence ID" value="NYG36962.1"/>
    <property type="molecule type" value="Genomic_DNA"/>
</dbReference>
<comment type="cofactor">
    <cofactor evidence="3">
        <name>Mg(2+)</name>
        <dbReference type="ChEBI" id="CHEBI:18420"/>
    </cofactor>
</comment>
<dbReference type="UniPathway" id="UPA00299"/>
<organism evidence="4 5">
    <name type="scientific">Janibacter alkaliphilus</name>
    <dbReference type="NCBI Taxonomy" id="1069963"/>
    <lineage>
        <taxon>Bacteria</taxon>
        <taxon>Bacillati</taxon>
        <taxon>Actinomycetota</taxon>
        <taxon>Actinomycetes</taxon>
        <taxon>Micrococcales</taxon>
        <taxon>Intrasporangiaceae</taxon>
        <taxon>Janibacter</taxon>
    </lineage>
</organism>
<keyword evidence="3" id="KW-0479">Metal-binding</keyword>
<evidence type="ECO:0000256" key="1">
    <source>
        <dbReference type="ARBA" id="ARBA00022801"/>
    </source>
</evidence>
<dbReference type="Proteomes" id="UP000592181">
    <property type="component" value="Unassembled WGS sequence"/>
</dbReference>
<dbReference type="GO" id="GO:0005992">
    <property type="term" value="P:trehalose biosynthetic process"/>
    <property type="evidence" value="ECO:0007669"/>
    <property type="project" value="UniProtKB-UniPathway"/>
</dbReference>
<dbReference type="Pfam" id="PF02358">
    <property type="entry name" value="Trehalose_PPase"/>
    <property type="match status" value="1"/>
</dbReference>
<comment type="similarity">
    <text evidence="3">Belongs to the trehalose phosphatase family.</text>
</comment>
<comment type="catalytic activity">
    <reaction evidence="3">
        <text>alpha,alpha-trehalose 6-phosphate + H2O = alpha,alpha-trehalose + phosphate</text>
        <dbReference type="Rhea" id="RHEA:23420"/>
        <dbReference type="ChEBI" id="CHEBI:15377"/>
        <dbReference type="ChEBI" id="CHEBI:16551"/>
        <dbReference type="ChEBI" id="CHEBI:43474"/>
        <dbReference type="ChEBI" id="CHEBI:58429"/>
        <dbReference type="EC" id="3.1.3.12"/>
    </reaction>
</comment>
<dbReference type="InterPro" id="IPR003337">
    <property type="entry name" value="Trehalose_PPase"/>
</dbReference>
<keyword evidence="3" id="KW-0460">Magnesium</keyword>
<sequence length="260" mass="27022">MSATPAAELERALARVAAAETLLVATDFDGVLAPFVLDPLDARPQAGTVEDLLALGERPGTWVAVVSGRDLETLSTLTGLQGERGAAVTRIGSHGAQSSRDDGFGLTDDQQQLLAALTDEVEAAVAEAGRPIRLEHKPSAVVVHSRGQDEVGAQQAQEIAERAAARDGVRLMAGKGIFELTVVPADKGSALRRLTDELGVAATVYLGDDVTDEHAFAVLGPDDLGIKVGDGETAAGHRVATTEDVPAVLRRLRELRAGSG</sequence>
<keyword evidence="5" id="KW-1185">Reference proteome</keyword>
<evidence type="ECO:0000313" key="4">
    <source>
        <dbReference type="EMBL" id="NYG36962.1"/>
    </source>
</evidence>
<evidence type="ECO:0000256" key="3">
    <source>
        <dbReference type="RuleBase" id="RU361117"/>
    </source>
</evidence>
<dbReference type="Gene3D" id="3.40.50.1000">
    <property type="entry name" value="HAD superfamily/HAD-like"/>
    <property type="match status" value="1"/>
</dbReference>
<comment type="pathway">
    <text evidence="3">Glycan biosynthesis; trehalose biosynthesis.</text>
</comment>
<keyword evidence="1 3" id="KW-0378">Hydrolase</keyword>
<comment type="caution">
    <text evidence="4">The sequence shown here is derived from an EMBL/GenBank/DDBJ whole genome shotgun (WGS) entry which is preliminary data.</text>
</comment>
<accession>A0A852X0W8</accession>
<dbReference type="SUPFAM" id="SSF56784">
    <property type="entry name" value="HAD-like"/>
    <property type="match status" value="1"/>
</dbReference>
<dbReference type="NCBIfam" id="TIGR00685">
    <property type="entry name" value="T6PP"/>
    <property type="match status" value="1"/>
</dbReference>
<comment type="function">
    <text evidence="2 3">Removes the phosphate from trehalose 6-phosphate to produce free trehalose.</text>
</comment>
<dbReference type="EC" id="3.1.3.12" evidence="3"/>
<evidence type="ECO:0000256" key="2">
    <source>
        <dbReference type="ARBA" id="ARBA00024179"/>
    </source>
</evidence>
<dbReference type="GO" id="GO:0046872">
    <property type="term" value="F:metal ion binding"/>
    <property type="evidence" value="ECO:0007669"/>
    <property type="project" value="UniProtKB-KW"/>
</dbReference>
<protein>
    <recommendedName>
        <fullName evidence="3">Trehalose 6-phosphate phosphatase</fullName>
        <ecNumber evidence="3">3.1.3.12</ecNumber>
    </recommendedName>
</protein>
<dbReference type="InterPro" id="IPR023214">
    <property type="entry name" value="HAD_sf"/>
</dbReference>
<evidence type="ECO:0000313" key="5">
    <source>
        <dbReference type="Proteomes" id="UP000592181"/>
    </source>
</evidence>
<dbReference type="GO" id="GO:0004805">
    <property type="term" value="F:trehalose-phosphatase activity"/>
    <property type="evidence" value="ECO:0007669"/>
    <property type="project" value="UniProtKB-EC"/>
</dbReference>
<dbReference type="PANTHER" id="PTHR43768:SF3">
    <property type="entry name" value="TREHALOSE 6-PHOSPHATE PHOSPHATASE"/>
    <property type="match status" value="1"/>
</dbReference>
<proteinExistence type="inferred from homology"/>
<gene>
    <name evidence="4" type="ORF">BJY28_001431</name>
</gene>
<dbReference type="RefSeq" id="WP_179462398.1">
    <property type="nucleotide sequence ID" value="NZ_JACBZX010000001.1"/>
</dbReference>
<dbReference type="InterPro" id="IPR036412">
    <property type="entry name" value="HAD-like_sf"/>
</dbReference>
<dbReference type="PANTHER" id="PTHR43768">
    <property type="entry name" value="TREHALOSE 6-PHOSPHATE PHOSPHATASE"/>
    <property type="match status" value="1"/>
</dbReference>
<dbReference type="AlphaFoldDB" id="A0A852X0W8"/>
<name>A0A852X0W8_9MICO</name>